<protein>
    <recommendedName>
        <fullName evidence="1">Reverse transcriptase domain-containing protein</fullName>
    </recommendedName>
</protein>
<evidence type="ECO:0000313" key="2">
    <source>
        <dbReference type="EMBL" id="KRT86443.1"/>
    </source>
</evidence>
<evidence type="ECO:0000313" key="3">
    <source>
        <dbReference type="Proteomes" id="UP000051574"/>
    </source>
</evidence>
<dbReference type="InterPro" id="IPR000477">
    <property type="entry name" value="RT_dom"/>
</dbReference>
<dbReference type="PANTHER" id="PTHR19446">
    <property type="entry name" value="REVERSE TRANSCRIPTASES"/>
    <property type="match status" value="1"/>
</dbReference>
<name>A0A0T6BGZ0_9SCAR</name>
<dbReference type="EMBL" id="LJIG01000497">
    <property type="protein sequence ID" value="KRT86443.1"/>
    <property type="molecule type" value="Genomic_DNA"/>
</dbReference>
<dbReference type="OrthoDB" id="420528at2759"/>
<evidence type="ECO:0000259" key="1">
    <source>
        <dbReference type="PROSITE" id="PS50878"/>
    </source>
</evidence>
<feature type="domain" description="Reverse transcriptase" evidence="1">
    <location>
        <begin position="43"/>
        <end position="234"/>
    </location>
</feature>
<gene>
    <name evidence="2" type="ORF">AMK59_302</name>
</gene>
<keyword evidence="3" id="KW-1185">Reference proteome</keyword>
<accession>A0A0T6BGZ0</accession>
<reference evidence="2 3" key="1">
    <citation type="submission" date="2015-09" db="EMBL/GenBank/DDBJ databases">
        <title>Draft genome of the scarab beetle Oryctes borbonicus.</title>
        <authorList>
            <person name="Meyer J.M."/>
            <person name="Markov G.V."/>
            <person name="Baskaran P."/>
            <person name="Herrmann M."/>
            <person name="Sommer R.J."/>
            <person name="Roedelsperger C."/>
        </authorList>
    </citation>
    <scope>NUCLEOTIDE SEQUENCE [LARGE SCALE GENOMIC DNA]</scope>
    <source>
        <strain evidence="2">OB123</strain>
        <tissue evidence="2">Whole animal</tissue>
    </source>
</reference>
<dbReference type="GO" id="GO:0071897">
    <property type="term" value="P:DNA biosynthetic process"/>
    <property type="evidence" value="ECO:0007669"/>
    <property type="project" value="UniProtKB-ARBA"/>
</dbReference>
<dbReference type="InterPro" id="IPR043502">
    <property type="entry name" value="DNA/RNA_pol_sf"/>
</dbReference>
<dbReference type="AlphaFoldDB" id="A0A0T6BGZ0"/>
<dbReference type="SUPFAM" id="SSF56672">
    <property type="entry name" value="DNA/RNA polymerases"/>
    <property type="match status" value="1"/>
</dbReference>
<dbReference type="CDD" id="cd01650">
    <property type="entry name" value="RT_nLTR_like"/>
    <property type="match status" value="1"/>
</dbReference>
<comment type="caution">
    <text evidence="2">The sequence shown here is derived from an EMBL/GenBank/DDBJ whole genome shotgun (WGS) entry which is preliminary data.</text>
</comment>
<dbReference type="Pfam" id="PF00078">
    <property type="entry name" value="RVT_1"/>
    <property type="match status" value="1"/>
</dbReference>
<organism evidence="2 3">
    <name type="scientific">Oryctes borbonicus</name>
    <dbReference type="NCBI Taxonomy" id="1629725"/>
    <lineage>
        <taxon>Eukaryota</taxon>
        <taxon>Metazoa</taxon>
        <taxon>Ecdysozoa</taxon>
        <taxon>Arthropoda</taxon>
        <taxon>Hexapoda</taxon>
        <taxon>Insecta</taxon>
        <taxon>Pterygota</taxon>
        <taxon>Neoptera</taxon>
        <taxon>Endopterygota</taxon>
        <taxon>Coleoptera</taxon>
        <taxon>Polyphaga</taxon>
        <taxon>Scarabaeiformia</taxon>
        <taxon>Scarabaeidae</taxon>
        <taxon>Dynastinae</taxon>
        <taxon>Oryctes</taxon>
    </lineage>
</organism>
<dbReference type="Proteomes" id="UP000051574">
    <property type="component" value="Unassembled WGS sequence"/>
</dbReference>
<proteinExistence type="predicted"/>
<sequence>MEGGPPIRRIPGRKAPAEYGITGGALRNLPLKLLLNRKQIFNAVLRLTYYPIRWKSVRIIPALKPKKDPHSSDSYRPISLLGTISKILESLLLTRINEHLVHNQVMDSDQFGFRSDNSTTLQLYRITELVTTAFNRNQTTVIVSLDLEKVFDKIRHEGLFLKMKETSFPPRLLKTIRSYLKDRRLHVMVNGTESSERTMLSGVPQGSTLGALLSTIYVMDIPKPEDQAERNLRR</sequence>
<dbReference type="PROSITE" id="PS50878">
    <property type="entry name" value="RT_POL"/>
    <property type="match status" value="1"/>
</dbReference>